<dbReference type="InterPro" id="IPR002575">
    <property type="entry name" value="Aminoglycoside_PTrfase"/>
</dbReference>
<dbReference type="Proteomes" id="UP000824261">
    <property type="component" value="Unassembled WGS sequence"/>
</dbReference>
<dbReference type="PANTHER" id="PTHR43584">
    <property type="entry name" value="NUCLEOTIDYL TRANSFERASE"/>
    <property type="match status" value="1"/>
</dbReference>
<dbReference type="InterPro" id="IPR025877">
    <property type="entry name" value="MobA-like_NTP_Trfase"/>
</dbReference>
<gene>
    <name evidence="6" type="ORF">IAA69_05255</name>
</gene>
<evidence type="ECO:0000256" key="1">
    <source>
        <dbReference type="ARBA" id="ARBA00022679"/>
    </source>
</evidence>
<evidence type="ECO:0000259" key="5">
    <source>
        <dbReference type="Pfam" id="PF12804"/>
    </source>
</evidence>
<dbReference type="GO" id="GO:0003700">
    <property type="term" value="F:DNA-binding transcription factor activity"/>
    <property type="evidence" value="ECO:0007669"/>
    <property type="project" value="InterPro"/>
</dbReference>
<evidence type="ECO:0000313" key="6">
    <source>
        <dbReference type="EMBL" id="HIR01654.1"/>
    </source>
</evidence>
<dbReference type="InterPro" id="IPR000835">
    <property type="entry name" value="HTH_MarR-typ"/>
</dbReference>
<proteinExistence type="predicted"/>
<sequence>MNAIETRVLRKGSPTKGPVVSLTKNEFKTLYAILRSPGATQRDIAVSADISLGAVNKALARLTDDGLVDEGRVTAAGISALEPYRVKNAVVMAAGLSSRFAPISYEKPKGLLRVRGEILIERQIEQLKEAGIDDIIVVVGYKKEYFFYLEEKYGVHIVVNRDFASRNNSSTLWVVKEVLDNTYICSSDDYFTVNPFEQYVWKAYYAVQYQEGPTKEWCIKTGSHKRIKSVRIGGKDEWYMIGHAYFDRAFSKTFVRILEEEYALPQTADKLWEHLYAEHVDEFDMVARRYPDGTIFEFDSLDEVREFDPLFLENLDSEVFDNITKVLGCKKSEIRDVYPLKQGITNLSCHFRTDEGEYVYRHPGIGTELIINRKAEEAAQKVAKELGIDTTFIYEDAERGWKISRFVPGARTLDPHDAGEVAQALQIAARLHQQPVSIDCPFDFYDDGKGYEKHLLERGPIDIPGYWDMSDQAKRLHELVLADNAPHCLTHNDFFHLNFLVAPDGRIDLIDWEYAGMSDYACDFGTFVVCGELSKKEALAALEAYFGRKPTEAEVRHNFAHVGLAGWCWYVWALLKEAEGDCVGEWLYIYYKYAKKYLKKALKLYEESGTEE</sequence>
<dbReference type="Pfam" id="PF12802">
    <property type="entry name" value="MarR_2"/>
    <property type="match status" value="1"/>
</dbReference>
<reference evidence="6" key="1">
    <citation type="submission" date="2020-10" db="EMBL/GenBank/DDBJ databases">
        <authorList>
            <person name="Gilroy R."/>
        </authorList>
    </citation>
    <scope>NUCLEOTIDE SEQUENCE</scope>
    <source>
        <strain evidence="6">ChiGjej1B1-2707</strain>
    </source>
</reference>
<dbReference type="GO" id="GO:0016779">
    <property type="term" value="F:nucleotidyltransferase activity"/>
    <property type="evidence" value="ECO:0007669"/>
    <property type="project" value="UniProtKB-KW"/>
</dbReference>
<name>A0A9D1D2Z6_9ACTN</name>
<evidence type="ECO:0000313" key="7">
    <source>
        <dbReference type="Proteomes" id="UP000824261"/>
    </source>
</evidence>
<evidence type="ECO:0000259" key="3">
    <source>
        <dbReference type="Pfam" id="PF01636"/>
    </source>
</evidence>
<feature type="domain" description="MobA-like NTP transferase" evidence="5">
    <location>
        <begin position="89"/>
        <end position="184"/>
    </location>
</feature>
<dbReference type="InterPro" id="IPR036390">
    <property type="entry name" value="WH_DNA-bd_sf"/>
</dbReference>
<dbReference type="InterPro" id="IPR029044">
    <property type="entry name" value="Nucleotide-diphossugar_trans"/>
</dbReference>
<dbReference type="SUPFAM" id="SSF56112">
    <property type="entry name" value="Protein kinase-like (PK-like)"/>
    <property type="match status" value="1"/>
</dbReference>
<dbReference type="InterPro" id="IPR036388">
    <property type="entry name" value="WH-like_DNA-bd_sf"/>
</dbReference>
<evidence type="ECO:0000256" key="2">
    <source>
        <dbReference type="ARBA" id="ARBA00022695"/>
    </source>
</evidence>
<dbReference type="CDD" id="cd02523">
    <property type="entry name" value="PC_cytidylyltransferase"/>
    <property type="match status" value="1"/>
</dbReference>
<dbReference type="Pfam" id="PF01636">
    <property type="entry name" value="APH"/>
    <property type="match status" value="1"/>
</dbReference>
<keyword evidence="2" id="KW-0548">Nucleotidyltransferase</keyword>
<dbReference type="SUPFAM" id="SSF46785">
    <property type="entry name" value="Winged helix' DNA-binding domain"/>
    <property type="match status" value="1"/>
</dbReference>
<dbReference type="InterPro" id="IPR050065">
    <property type="entry name" value="GlmU-like"/>
</dbReference>
<dbReference type="Gene3D" id="3.90.550.10">
    <property type="entry name" value="Spore Coat Polysaccharide Biosynthesis Protein SpsA, Chain A"/>
    <property type="match status" value="1"/>
</dbReference>
<dbReference type="Pfam" id="PF12804">
    <property type="entry name" value="NTP_transf_3"/>
    <property type="match status" value="1"/>
</dbReference>
<dbReference type="Gene3D" id="1.10.10.10">
    <property type="entry name" value="Winged helix-like DNA-binding domain superfamily/Winged helix DNA-binding domain"/>
    <property type="match status" value="1"/>
</dbReference>
<dbReference type="AlphaFoldDB" id="A0A9D1D2Z6"/>
<protein>
    <submittedName>
        <fullName evidence="6">Phosphotransferase</fullName>
    </submittedName>
</protein>
<accession>A0A9D1D2Z6</accession>
<feature type="domain" description="HTH marR-type" evidence="4">
    <location>
        <begin position="22"/>
        <end position="71"/>
    </location>
</feature>
<dbReference type="EMBL" id="DVGB01000060">
    <property type="protein sequence ID" value="HIR01654.1"/>
    <property type="molecule type" value="Genomic_DNA"/>
</dbReference>
<keyword evidence="1" id="KW-0808">Transferase</keyword>
<organism evidence="6 7">
    <name type="scientific">Candidatus Aveggerthella stercoripullorum</name>
    <dbReference type="NCBI Taxonomy" id="2840688"/>
    <lineage>
        <taxon>Bacteria</taxon>
        <taxon>Bacillati</taxon>
        <taxon>Actinomycetota</taxon>
        <taxon>Coriobacteriia</taxon>
        <taxon>Eggerthellales</taxon>
        <taxon>Eggerthellaceae</taxon>
        <taxon>Eggerthellaceae incertae sedis</taxon>
        <taxon>Candidatus Aveggerthella</taxon>
    </lineage>
</organism>
<dbReference type="InterPro" id="IPR011009">
    <property type="entry name" value="Kinase-like_dom_sf"/>
</dbReference>
<comment type="caution">
    <text evidence="6">The sequence shown here is derived from an EMBL/GenBank/DDBJ whole genome shotgun (WGS) entry which is preliminary data.</text>
</comment>
<dbReference type="Gene3D" id="3.30.200.20">
    <property type="entry name" value="Phosphorylase Kinase, domain 1"/>
    <property type="match status" value="1"/>
</dbReference>
<evidence type="ECO:0000259" key="4">
    <source>
        <dbReference type="Pfam" id="PF12802"/>
    </source>
</evidence>
<dbReference type="Gene3D" id="3.90.1200.10">
    <property type="match status" value="1"/>
</dbReference>
<dbReference type="SUPFAM" id="SSF53448">
    <property type="entry name" value="Nucleotide-diphospho-sugar transferases"/>
    <property type="match status" value="1"/>
</dbReference>
<reference evidence="6" key="2">
    <citation type="journal article" date="2021" name="PeerJ">
        <title>Extensive microbial diversity within the chicken gut microbiome revealed by metagenomics and culture.</title>
        <authorList>
            <person name="Gilroy R."/>
            <person name="Ravi A."/>
            <person name="Getino M."/>
            <person name="Pursley I."/>
            <person name="Horton D.L."/>
            <person name="Alikhan N.F."/>
            <person name="Baker D."/>
            <person name="Gharbi K."/>
            <person name="Hall N."/>
            <person name="Watson M."/>
            <person name="Adriaenssens E.M."/>
            <person name="Foster-Nyarko E."/>
            <person name="Jarju S."/>
            <person name="Secka A."/>
            <person name="Antonio M."/>
            <person name="Oren A."/>
            <person name="Chaudhuri R.R."/>
            <person name="La Ragione R."/>
            <person name="Hildebrand F."/>
            <person name="Pallen M.J."/>
        </authorList>
    </citation>
    <scope>NUCLEOTIDE SEQUENCE</scope>
    <source>
        <strain evidence="6">ChiGjej1B1-2707</strain>
    </source>
</reference>
<feature type="domain" description="Aminoglycoside phosphotransferase" evidence="3">
    <location>
        <begin position="339"/>
        <end position="552"/>
    </location>
</feature>
<dbReference type="CDD" id="cd05151">
    <property type="entry name" value="ChoK-like"/>
    <property type="match status" value="1"/>
</dbReference>
<dbReference type="PANTHER" id="PTHR43584:SF5">
    <property type="entry name" value="PROTEIN LICC"/>
    <property type="match status" value="1"/>
</dbReference>